<dbReference type="RefSeq" id="XP_040779071.1">
    <property type="nucleotide sequence ID" value="XM_040916872.1"/>
</dbReference>
<dbReference type="InterPro" id="IPR020843">
    <property type="entry name" value="ER"/>
</dbReference>
<dbReference type="Pfam" id="PF00107">
    <property type="entry name" value="ADH_zinc_N"/>
    <property type="match status" value="1"/>
</dbReference>
<dbReference type="SUPFAM" id="SSF51735">
    <property type="entry name" value="NAD(P)-binding Rossmann-fold domains"/>
    <property type="match status" value="1"/>
</dbReference>
<keyword evidence="5" id="KW-0560">Oxidoreductase</keyword>
<gene>
    <name evidence="8" type="ORF">M406DRAFT_252963</name>
</gene>
<keyword evidence="6" id="KW-0520">NAD</keyword>
<evidence type="ECO:0000256" key="3">
    <source>
        <dbReference type="ARBA" id="ARBA00022723"/>
    </source>
</evidence>
<dbReference type="InterPro" id="IPR013154">
    <property type="entry name" value="ADH-like_N"/>
</dbReference>
<dbReference type="Pfam" id="PF08240">
    <property type="entry name" value="ADH_N"/>
    <property type="match status" value="1"/>
</dbReference>
<dbReference type="InterPro" id="IPR013149">
    <property type="entry name" value="ADH-like_C"/>
</dbReference>
<dbReference type="AlphaFoldDB" id="A0A9P5CSG4"/>
<comment type="similarity">
    <text evidence="2">Belongs to the zinc-containing alcohol dehydrogenase family.</text>
</comment>
<keyword evidence="4" id="KW-0862">Zinc</keyword>
<dbReference type="CDD" id="cd08297">
    <property type="entry name" value="CAD3"/>
    <property type="match status" value="1"/>
</dbReference>
<dbReference type="InterPro" id="IPR036291">
    <property type="entry name" value="NAD(P)-bd_dom_sf"/>
</dbReference>
<accession>A0A9P5CSG4</accession>
<dbReference type="FunFam" id="3.40.50.720:FF:000039">
    <property type="entry name" value="Alcohol dehydrogenase AdhP"/>
    <property type="match status" value="1"/>
</dbReference>
<keyword evidence="3" id="KW-0479">Metal-binding</keyword>
<dbReference type="PANTHER" id="PTHR42940">
    <property type="entry name" value="ALCOHOL DEHYDROGENASE 1-RELATED"/>
    <property type="match status" value="1"/>
</dbReference>
<evidence type="ECO:0000313" key="8">
    <source>
        <dbReference type="EMBL" id="KAF3768110.1"/>
    </source>
</evidence>
<dbReference type="SUPFAM" id="SSF50129">
    <property type="entry name" value="GroES-like"/>
    <property type="match status" value="1"/>
</dbReference>
<dbReference type="GeneID" id="63834001"/>
<evidence type="ECO:0000256" key="6">
    <source>
        <dbReference type="ARBA" id="ARBA00023027"/>
    </source>
</evidence>
<dbReference type="GO" id="GO:0046872">
    <property type="term" value="F:metal ion binding"/>
    <property type="evidence" value="ECO:0007669"/>
    <property type="project" value="UniProtKB-KW"/>
</dbReference>
<dbReference type="PANTHER" id="PTHR42940:SF5">
    <property type="entry name" value="ALCOHOL DEHYDROGENASE 2"/>
    <property type="match status" value="1"/>
</dbReference>
<feature type="domain" description="Enoyl reductase (ER)" evidence="7">
    <location>
        <begin position="15"/>
        <end position="358"/>
    </location>
</feature>
<dbReference type="EMBL" id="MU032346">
    <property type="protein sequence ID" value="KAF3768110.1"/>
    <property type="molecule type" value="Genomic_DNA"/>
</dbReference>
<dbReference type="InterPro" id="IPR011032">
    <property type="entry name" value="GroES-like_sf"/>
</dbReference>
<dbReference type="GO" id="GO:0004022">
    <property type="term" value="F:alcohol dehydrogenase (NAD+) activity"/>
    <property type="evidence" value="ECO:0007669"/>
    <property type="project" value="TreeGrafter"/>
</dbReference>
<dbReference type="SMART" id="SM00829">
    <property type="entry name" value="PKS_ER"/>
    <property type="match status" value="1"/>
</dbReference>
<name>A0A9P5CSG4_CRYP1</name>
<evidence type="ECO:0000256" key="2">
    <source>
        <dbReference type="ARBA" id="ARBA00008072"/>
    </source>
</evidence>
<comment type="cofactor">
    <cofactor evidence="1">
        <name>Zn(2+)</name>
        <dbReference type="ChEBI" id="CHEBI:29105"/>
    </cofactor>
</comment>
<keyword evidence="9" id="KW-1185">Reference proteome</keyword>
<evidence type="ECO:0000256" key="1">
    <source>
        <dbReference type="ARBA" id="ARBA00001947"/>
    </source>
</evidence>
<proteinExistence type="inferred from homology"/>
<evidence type="ECO:0000259" key="7">
    <source>
        <dbReference type="SMART" id="SM00829"/>
    </source>
</evidence>
<evidence type="ECO:0000313" key="9">
    <source>
        <dbReference type="Proteomes" id="UP000803844"/>
    </source>
</evidence>
<evidence type="ECO:0000256" key="4">
    <source>
        <dbReference type="ARBA" id="ARBA00022833"/>
    </source>
</evidence>
<dbReference type="Proteomes" id="UP000803844">
    <property type="component" value="Unassembled WGS sequence"/>
</dbReference>
<reference evidence="8" key="1">
    <citation type="journal article" date="2020" name="Phytopathology">
        <title>Genome sequence of the chestnut blight fungus Cryphonectria parasitica EP155: A fundamental resource for an archetypical invasive plant pathogen.</title>
        <authorList>
            <person name="Crouch J.A."/>
            <person name="Dawe A."/>
            <person name="Aerts A."/>
            <person name="Barry K."/>
            <person name="Churchill A.C.L."/>
            <person name="Grimwood J."/>
            <person name="Hillman B."/>
            <person name="Milgroom M.G."/>
            <person name="Pangilinan J."/>
            <person name="Smith M."/>
            <person name="Salamov A."/>
            <person name="Schmutz J."/>
            <person name="Yadav J."/>
            <person name="Grigoriev I.V."/>
            <person name="Nuss D."/>
        </authorList>
    </citation>
    <scope>NUCLEOTIDE SEQUENCE</scope>
    <source>
        <strain evidence="8">EP155</strain>
    </source>
</reference>
<organism evidence="8 9">
    <name type="scientific">Cryphonectria parasitica (strain ATCC 38755 / EP155)</name>
    <dbReference type="NCBI Taxonomy" id="660469"/>
    <lineage>
        <taxon>Eukaryota</taxon>
        <taxon>Fungi</taxon>
        <taxon>Dikarya</taxon>
        <taxon>Ascomycota</taxon>
        <taxon>Pezizomycotina</taxon>
        <taxon>Sordariomycetes</taxon>
        <taxon>Sordariomycetidae</taxon>
        <taxon>Diaporthales</taxon>
        <taxon>Cryphonectriaceae</taxon>
        <taxon>Cryphonectria-Endothia species complex</taxon>
        <taxon>Cryphonectria</taxon>
    </lineage>
</organism>
<dbReference type="OrthoDB" id="1879366at2759"/>
<evidence type="ECO:0000256" key="5">
    <source>
        <dbReference type="ARBA" id="ARBA00023002"/>
    </source>
</evidence>
<protein>
    <submittedName>
        <fullName evidence="8">Alcohol dehydrogenase</fullName>
    </submittedName>
</protein>
<dbReference type="GO" id="GO:0005737">
    <property type="term" value="C:cytoplasm"/>
    <property type="evidence" value="ECO:0007669"/>
    <property type="project" value="TreeGrafter"/>
</dbReference>
<dbReference type="Gene3D" id="3.40.50.720">
    <property type="entry name" value="NAD(P)-binding Rossmann-like Domain"/>
    <property type="match status" value="1"/>
</dbReference>
<dbReference type="Gene3D" id="3.90.180.10">
    <property type="entry name" value="Medium-chain alcohol dehydrogenases, catalytic domain"/>
    <property type="match status" value="1"/>
</dbReference>
<sequence length="361" mass="38380">MTEDPKTVNFAVVYTDPPSLRTEVVERPVPEPGPGEVLVRLSYSGVCHSDLGFCTNSYVHVPPTPAGQVGGHEGLGEVIAHGPSVTYPSVGTKVGIKYTARACLSCANCLQGGESTCESKTEYKISGFLHPGTFQQYVVSPANYATPIPDSITDLAAAAPLMCGGVTVYTALKRVGVKQGDWVVISGAGGGLGHLAVQYAKVMGGRVLGIDDSTKEKTVKELGAEVFLDFTAFENDEDLAARVNDVTGGGAQIVMVCTSSPRSYASGMMWLGFRGKLCCLGIPEKEIQPALGVSILLMVAKELTIMSNKSGNRLEALETVEIAARHGIKTQYQLRNMDELTTIFEEMQAGKITGRTVLDLR</sequence>
<comment type="caution">
    <text evidence="8">The sequence shown here is derived from an EMBL/GenBank/DDBJ whole genome shotgun (WGS) entry which is preliminary data.</text>
</comment>